<reference evidence="2 3" key="1">
    <citation type="submission" date="2014-07" db="EMBL/GenBank/DDBJ databases">
        <authorList>
            <person name="McCorrison J."/>
            <person name="Sanka R."/>
            <person name="Torralba M."/>
            <person name="Gillis M."/>
            <person name="Haft D.H."/>
            <person name="Methe B."/>
            <person name="Sutton G."/>
            <person name="Nelson K.E."/>
        </authorList>
    </citation>
    <scope>NUCLEOTIDE SEQUENCE [LARGE SCALE GENOMIC DNA]</scope>
    <source>
        <strain evidence="2 3">DNF00320</strain>
    </source>
</reference>
<comment type="caution">
    <text evidence="2">The sequence shown here is derived from an EMBL/GenBank/DDBJ whole genome shotgun (WGS) entry which is preliminary data.</text>
</comment>
<evidence type="ECO:0000313" key="3">
    <source>
        <dbReference type="Proteomes" id="UP000029525"/>
    </source>
</evidence>
<evidence type="ECO:0000256" key="1">
    <source>
        <dbReference type="SAM" id="MobiDB-lite"/>
    </source>
</evidence>
<sequence length="64" mass="7085">MKKKYVKPQAIEVPVAVECLADFATSNGVKASQPSDKSSWDEASDDEYDNWSNTQNAPLEGETY</sequence>
<evidence type="ECO:0000313" key="2">
    <source>
        <dbReference type="EMBL" id="KGF44457.1"/>
    </source>
</evidence>
<name>A0A096BP69_9BACT</name>
<gene>
    <name evidence="2" type="ORF">HMPREF0647_06730</name>
</gene>
<proteinExistence type="predicted"/>
<accession>A0A096BP69</accession>
<feature type="region of interest" description="Disordered" evidence="1">
    <location>
        <begin position="26"/>
        <end position="64"/>
    </location>
</feature>
<organism evidence="2 3">
    <name type="scientific">Prevotella bivia DNF00320</name>
    <dbReference type="NCBI Taxonomy" id="1401068"/>
    <lineage>
        <taxon>Bacteria</taxon>
        <taxon>Pseudomonadati</taxon>
        <taxon>Bacteroidota</taxon>
        <taxon>Bacteroidia</taxon>
        <taxon>Bacteroidales</taxon>
        <taxon>Prevotellaceae</taxon>
        <taxon>Prevotella</taxon>
    </lineage>
</organism>
<feature type="compositionally biased region" description="Polar residues" evidence="1">
    <location>
        <begin position="26"/>
        <end position="37"/>
    </location>
</feature>
<protein>
    <submittedName>
        <fullName evidence="2">Uncharacterized protein</fullName>
    </submittedName>
</protein>
<dbReference type="Proteomes" id="UP000029525">
    <property type="component" value="Unassembled WGS sequence"/>
</dbReference>
<dbReference type="AlphaFoldDB" id="A0A096BP69"/>
<dbReference type="RefSeq" id="WP_036867222.1">
    <property type="nucleotide sequence ID" value="NZ_JRNQ01000036.1"/>
</dbReference>
<dbReference type="EMBL" id="JRNQ01000036">
    <property type="protein sequence ID" value="KGF44457.1"/>
    <property type="molecule type" value="Genomic_DNA"/>
</dbReference>